<accession>A0A4P2Q0B9</accession>
<feature type="region of interest" description="Disordered" evidence="1">
    <location>
        <begin position="1"/>
        <end position="43"/>
    </location>
</feature>
<gene>
    <name evidence="2" type="ORF">SOCEGT47_031230</name>
</gene>
<name>A0A4P2Q0B9_SORCE</name>
<evidence type="ECO:0000313" key="3">
    <source>
        <dbReference type="Proteomes" id="UP000295781"/>
    </source>
</evidence>
<proteinExistence type="predicted"/>
<dbReference type="AlphaFoldDB" id="A0A4P2Q0B9"/>
<protein>
    <submittedName>
        <fullName evidence="2">Uncharacterized protein</fullName>
    </submittedName>
</protein>
<dbReference type="Proteomes" id="UP000295781">
    <property type="component" value="Chromosome"/>
</dbReference>
<reference evidence="2 3" key="1">
    <citation type="submission" date="2015-09" db="EMBL/GenBank/DDBJ databases">
        <title>Sorangium comparison.</title>
        <authorList>
            <person name="Zaburannyi N."/>
            <person name="Bunk B."/>
            <person name="Overmann J."/>
            <person name="Mueller R."/>
        </authorList>
    </citation>
    <scope>NUCLEOTIDE SEQUENCE [LARGE SCALE GENOMIC DNA]</scope>
    <source>
        <strain evidence="2 3">So ceGT47</strain>
    </source>
</reference>
<evidence type="ECO:0000256" key="1">
    <source>
        <dbReference type="SAM" id="MobiDB-lite"/>
    </source>
</evidence>
<evidence type="ECO:0000313" key="2">
    <source>
        <dbReference type="EMBL" id="AUX22619.1"/>
    </source>
</evidence>
<organism evidence="2 3">
    <name type="scientific">Sorangium cellulosum</name>
    <name type="common">Polyangium cellulosum</name>
    <dbReference type="NCBI Taxonomy" id="56"/>
    <lineage>
        <taxon>Bacteria</taxon>
        <taxon>Pseudomonadati</taxon>
        <taxon>Myxococcota</taxon>
        <taxon>Polyangia</taxon>
        <taxon>Polyangiales</taxon>
        <taxon>Polyangiaceae</taxon>
        <taxon>Sorangium</taxon>
    </lineage>
</organism>
<sequence>MHARREQALPAGRPSGPPEGAELSQPSNTVSIPLNPLLWRPLR</sequence>
<dbReference type="EMBL" id="CP012670">
    <property type="protein sequence ID" value="AUX22619.1"/>
    <property type="molecule type" value="Genomic_DNA"/>
</dbReference>